<keyword evidence="4" id="KW-0636">Prenylation</keyword>
<dbReference type="PANTHER" id="PTHR45811">
    <property type="entry name" value="COPPER TRANSPORT PROTEIN FAMILY-RELATED"/>
    <property type="match status" value="1"/>
</dbReference>
<reference evidence="7" key="1">
    <citation type="submission" date="2020-10" db="EMBL/GenBank/DDBJ databases">
        <authorList>
            <person name="Han B."/>
            <person name="Lu T."/>
            <person name="Zhao Q."/>
            <person name="Huang X."/>
            <person name="Zhao Y."/>
        </authorList>
    </citation>
    <scope>NUCLEOTIDE SEQUENCE</scope>
</reference>
<dbReference type="GO" id="GO:0046872">
    <property type="term" value="F:metal ion binding"/>
    <property type="evidence" value="ECO:0007669"/>
    <property type="project" value="UniProtKB-KW"/>
</dbReference>
<keyword evidence="2" id="KW-0479">Metal-binding</keyword>
<dbReference type="EMBL" id="CAJGYO010000005">
    <property type="protein sequence ID" value="CAD6232282.1"/>
    <property type="molecule type" value="Genomic_DNA"/>
</dbReference>
<dbReference type="InterPro" id="IPR036163">
    <property type="entry name" value="HMA_dom_sf"/>
</dbReference>
<name>A0A811NR24_9POAL</name>
<evidence type="ECO:0000256" key="5">
    <source>
        <dbReference type="ARBA" id="ARBA00024045"/>
    </source>
</evidence>
<accession>A0A811NR24</accession>
<keyword evidence="3" id="KW-0449">Lipoprotein</keyword>
<dbReference type="PANTHER" id="PTHR45811:SF64">
    <property type="entry name" value="OS01G0249700 PROTEIN"/>
    <property type="match status" value="1"/>
</dbReference>
<evidence type="ECO:0000313" key="7">
    <source>
        <dbReference type="EMBL" id="CAD6232282.1"/>
    </source>
</evidence>
<dbReference type="Proteomes" id="UP000604825">
    <property type="component" value="Unassembled WGS sequence"/>
</dbReference>
<protein>
    <recommendedName>
        <fullName evidence="6">HMA domain-containing protein</fullName>
    </recommendedName>
</protein>
<evidence type="ECO:0000256" key="3">
    <source>
        <dbReference type="ARBA" id="ARBA00023288"/>
    </source>
</evidence>
<evidence type="ECO:0000256" key="4">
    <source>
        <dbReference type="ARBA" id="ARBA00023289"/>
    </source>
</evidence>
<evidence type="ECO:0000256" key="2">
    <source>
        <dbReference type="ARBA" id="ARBA00022723"/>
    </source>
</evidence>
<dbReference type="Pfam" id="PF00403">
    <property type="entry name" value="HMA"/>
    <property type="match status" value="1"/>
</dbReference>
<dbReference type="InterPro" id="IPR006121">
    <property type="entry name" value="HMA_dom"/>
</dbReference>
<dbReference type="InterPro" id="IPR051863">
    <property type="entry name" value="HIPP"/>
</dbReference>
<dbReference type="Gene3D" id="3.30.70.100">
    <property type="match status" value="1"/>
</dbReference>
<comment type="caution">
    <text evidence="7">The sequence shown here is derived from an EMBL/GenBank/DDBJ whole genome shotgun (WGS) entry which is preliminary data.</text>
</comment>
<proteinExistence type="inferred from homology"/>
<feature type="domain" description="HMA" evidence="6">
    <location>
        <begin position="56"/>
        <end position="102"/>
    </location>
</feature>
<evidence type="ECO:0000313" key="8">
    <source>
        <dbReference type="Proteomes" id="UP000604825"/>
    </source>
</evidence>
<comment type="similarity">
    <text evidence="5">Belongs to the HIPP family.</text>
</comment>
<keyword evidence="8" id="KW-1185">Reference proteome</keyword>
<evidence type="ECO:0000256" key="1">
    <source>
        <dbReference type="ARBA" id="ARBA00022481"/>
    </source>
</evidence>
<evidence type="ECO:0000259" key="6">
    <source>
        <dbReference type="Pfam" id="PF00403"/>
    </source>
</evidence>
<keyword evidence="1" id="KW-0488">Methylation</keyword>
<sequence>MTKRTNLEIIPSLCKYMLPGKINSEFCGHESLFVLNVFCLLIILQKIVIKADLIGDKCKSEILAIVSKNQGIKSMEIDAEKCTLTVVGTVDPVRIVQKLKKKCFEATIVSVEDDKPTEKKDPCKEACEKLCKEKCDKITCCKECKEKCEKKCKDKCEKACEAWLGKGCCSCSRCKPSPSCYYDPCAVPSYYPYGYYNGCASRPYPYYGCYEERSHEGACTIQ</sequence>
<dbReference type="OrthoDB" id="691258at2759"/>
<dbReference type="AlphaFoldDB" id="A0A811NR24"/>
<dbReference type="SUPFAM" id="SSF55008">
    <property type="entry name" value="HMA, heavy metal-associated domain"/>
    <property type="match status" value="1"/>
</dbReference>
<gene>
    <name evidence="7" type="ORF">NCGR_LOCUS21967</name>
</gene>
<organism evidence="7 8">
    <name type="scientific">Miscanthus lutarioriparius</name>
    <dbReference type="NCBI Taxonomy" id="422564"/>
    <lineage>
        <taxon>Eukaryota</taxon>
        <taxon>Viridiplantae</taxon>
        <taxon>Streptophyta</taxon>
        <taxon>Embryophyta</taxon>
        <taxon>Tracheophyta</taxon>
        <taxon>Spermatophyta</taxon>
        <taxon>Magnoliopsida</taxon>
        <taxon>Liliopsida</taxon>
        <taxon>Poales</taxon>
        <taxon>Poaceae</taxon>
        <taxon>PACMAD clade</taxon>
        <taxon>Panicoideae</taxon>
        <taxon>Andropogonodae</taxon>
        <taxon>Andropogoneae</taxon>
        <taxon>Saccharinae</taxon>
        <taxon>Miscanthus</taxon>
    </lineage>
</organism>